<name>A0A134BIK7_9BACT</name>
<dbReference type="Proteomes" id="UP000070531">
    <property type="component" value="Unassembled WGS sequence"/>
</dbReference>
<proteinExistence type="predicted"/>
<protein>
    <submittedName>
        <fullName evidence="1">Uncharacterized protein</fullName>
    </submittedName>
</protein>
<gene>
    <name evidence="1" type="ORF">HMPREF1860_00533</name>
</gene>
<evidence type="ECO:0000313" key="2">
    <source>
        <dbReference type="Proteomes" id="UP000070531"/>
    </source>
</evidence>
<accession>A0A134BIK7</accession>
<organism evidence="1">
    <name type="scientific">Prevotella amnii</name>
    <dbReference type="NCBI Taxonomy" id="419005"/>
    <lineage>
        <taxon>Bacteria</taxon>
        <taxon>Pseudomonadati</taxon>
        <taxon>Bacteroidota</taxon>
        <taxon>Bacteroidia</taxon>
        <taxon>Bacteroidales</taxon>
        <taxon>Prevotellaceae</taxon>
        <taxon>Prevotella</taxon>
    </lineage>
</organism>
<reference evidence="1 2" key="1">
    <citation type="submission" date="2016-01" db="EMBL/GenBank/DDBJ databases">
        <authorList>
            <person name="Oliw E.H."/>
        </authorList>
    </citation>
    <scope>NUCLEOTIDE SEQUENCE [LARGE SCALE GENOMIC DNA]</scope>
    <source>
        <strain evidence="1 2">DNF00307</strain>
    </source>
</reference>
<evidence type="ECO:0000313" key="1">
    <source>
        <dbReference type="EMBL" id="KXB79764.1"/>
    </source>
</evidence>
<comment type="caution">
    <text evidence="1">The sequence shown here is derived from an EMBL/GenBank/DDBJ whole genome shotgun (WGS) entry which is preliminary data.</text>
</comment>
<dbReference type="AlphaFoldDB" id="A0A134BIK7"/>
<dbReference type="STRING" id="419005.HMPREF1860_00533"/>
<sequence length="53" mass="6333">MLIVILYTNLLYNNQEYIYNYYLLTLIPCDKKKGILSSQTEYLVDKKVNQIKV</sequence>
<dbReference type="EMBL" id="LSDL01000023">
    <property type="protein sequence ID" value="KXB79764.1"/>
    <property type="molecule type" value="Genomic_DNA"/>
</dbReference>